<evidence type="ECO:0000313" key="3">
    <source>
        <dbReference type="EMBL" id="CAG8711078.1"/>
    </source>
</evidence>
<proteinExistence type="predicted"/>
<keyword evidence="4" id="KW-1185">Reference proteome</keyword>
<feature type="transmembrane region" description="Helical" evidence="2">
    <location>
        <begin position="56"/>
        <end position="74"/>
    </location>
</feature>
<dbReference type="EMBL" id="CAJVPQ010008901">
    <property type="protein sequence ID" value="CAG8711078.1"/>
    <property type="molecule type" value="Genomic_DNA"/>
</dbReference>
<protein>
    <submittedName>
        <fullName evidence="3">2321_t:CDS:1</fullName>
    </submittedName>
</protein>
<organism evidence="3 4">
    <name type="scientific">Funneliformis caledonium</name>
    <dbReference type="NCBI Taxonomy" id="1117310"/>
    <lineage>
        <taxon>Eukaryota</taxon>
        <taxon>Fungi</taxon>
        <taxon>Fungi incertae sedis</taxon>
        <taxon>Mucoromycota</taxon>
        <taxon>Glomeromycotina</taxon>
        <taxon>Glomeromycetes</taxon>
        <taxon>Glomerales</taxon>
        <taxon>Glomeraceae</taxon>
        <taxon>Funneliformis</taxon>
    </lineage>
</organism>
<keyword evidence="2" id="KW-0472">Membrane</keyword>
<gene>
    <name evidence="3" type="ORF">FCALED_LOCUS13917</name>
</gene>
<reference evidence="3" key="1">
    <citation type="submission" date="2021-06" db="EMBL/GenBank/DDBJ databases">
        <authorList>
            <person name="Kallberg Y."/>
            <person name="Tangrot J."/>
            <person name="Rosling A."/>
        </authorList>
    </citation>
    <scope>NUCLEOTIDE SEQUENCE</scope>
    <source>
        <strain evidence="3">UK204</strain>
    </source>
</reference>
<feature type="region of interest" description="Disordered" evidence="1">
    <location>
        <begin position="121"/>
        <end position="158"/>
    </location>
</feature>
<keyword evidence="2" id="KW-0812">Transmembrane</keyword>
<name>A0A9N9HY59_9GLOM</name>
<feature type="compositionally biased region" description="Low complexity" evidence="1">
    <location>
        <begin position="145"/>
        <end position="158"/>
    </location>
</feature>
<comment type="caution">
    <text evidence="3">The sequence shown here is derived from an EMBL/GenBank/DDBJ whole genome shotgun (WGS) entry which is preliminary data.</text>
</comment>
<keyword evidence="2" id="KW-1133">Transmembrane helix</keyword>
<feature type="non-terminal residue" evidence="3">
    <location>
        <position position="1"/>
    </location>
</feature>
<dbReference type="AlphaFoldDB" id="A0A9N9HY59"/>
<dbReference type="Proteomes" id="UP000789570">
    <property type="component" value="Unassembled WGS sequence"/>
</dbReference>
<evidence type="ECO:0000256" key="2">
    <source>
        <dbReference type="SAM" id="Phobius"/>
    </source>
</evidence>
<accession>A0A9N9HY59</accession>
<sequence length="158" mass="17858">YLTHQNGLTEISISRKIYLLDICNSNKFVWVDKFEHKPTTSNTCLPKNTMPPTSPVFYFVIGALSGIVVSVWKLNVRSGSLSCFSDPSSTGLRSSYRFSSIRLENWGTSSKNNRQIYQSYITSDSENKDNNDAKSSYVKGKNKQTDNTTQTKTGYKKK</sequence>
<evidence type="ECO:0000256" key="1">
    <source>
        <dbReference type="SAM" id="MobiDB-lite"/>
    </source>
</evidence>
<evidence type="ECO:0000313" key="4">
    <source>
        <dbReference type="Proteomes" id="UP000789570"/>
    </source>
</evidence>